<feature type="compositionally biased region" description="Low complexity" evidence="1">
    <location>
        <begin position="142"/>
        <end position="171"/>
    </location>
</feature>
<evidence type="ECO:0000313" key="4">
    <source>
        <dbReference type="Proteomes" id="UP000233256"/>
    </source>
</evidence>
<reference evidence="3 4" key="1">
    <citation type="journal article" date="2017" name="ISME J.">
        <title>Potential for microbial H2 and metal transformations associated with novel bacteria and archaea in deep terrestrial subsurface sediments.</title>
        <authorList>
            <person name="Hernsdorf A.W."/>
            <person name="Amano Y."/>
            <person name="Miyakawa K."/>
            <person name="Ise K."/>
            <person name="Suzuki Y."/>
            <person name="Anantharaman K."/>
            <person name="Probst A."/>
            <person name="Burstein D."/>
            <person name="Thomas B.C."/>
            <person name="Banfield J.F."/>
        </authorList>
    </citation>
    <scope>NUCLEOTIDE SEQUENCE [LARGE SCALE GENOMIC DNA]</scope>
    <source>
        <strain evidence="3">HGW-Wallbacteria-1</strain>
    </source>
</reference>
<evidence type="ECO:0000259" key="2">
    <source>
        <dbReference type="PROSITE" id="PS51781"/>
    </source>
</evidence>
<protein>
    <recommendedName>
        <fullName evidence="2">SH3b domain-containing protein</fullName>
    </recommendedName>
</protein>
<sequence>MNKNGAFFRTGSILLLFSILLVPLFVTRCFAQGALTGLDSSGAALQASQTEAGTSVPAAATVDKAANDSPSKSKGKVDVNSGYTLNVRSGPWGKIIGSLKKGASVDITGKQGKWYTIDYKGRKGFVHSDYINKTAASRTVVDNSGVSSGTNSGVDSGKKPSAATTSKPTKPAADKPADKPAEKVSGSGKGAPGSDKAVNWAMTTSKNVKNPNNGKRGPSAWSGYCLGHVNRSWSLGAGKVIPQLQKCCAKQAYSAMKSAGKLKPIPKNGPIPAGAPIFWPGLSKWGHVTISTGKVDRNGVPTMVDSHGTVHVAPISTWGKPAGYGVIPGTPVS</sequence>
<comment type="caution">
    <text evidence="3">The sequence shown here is derived from an EMBL/GenBank/DDBJ whole genome shotgun (WGS) entry which is preliminary data.</text>
</comment>
<dbReference type="PROSITE" id="PS51781">
    <property type="entry name" value="SH3B"/>
    <property type="match status" value="1"/>
</dbReference>
<evidence type="ECO:0000313" key="3">
    <source>
        <dbReference type="EMBL" id="PKK88095.1"/>
    </source>
</evidence>
<name>A0A2N1PIC4_9BACT</name>
<dbReference type="Pfam" id="PF08239">
    <property type="entry name" value="SH3_3"/>
    <property type="match status" value="1"/>
</dbReference>
<proteinExistence type="predicted"/>
<feature type="region of interest" description="Disordered" evidence="1">
    <location>
        <begin position="142"/>
        <end position="197"/>
    </location>
</feature>
<dbReference type="EMBL" id="PGXC01000067">
    <property type="protein sequence ID" value="PKK88095.1"/>
    <property type="molecule type" value="Genomic_DNA"/>
</dbReference>
<dbReference type="Proteomes" id="UP000233256">
    <property type="component" value="Unassembled WGS sequence"/>
</dbReference>
<dbReference type="PANTHER" id="PTHR34408">
    <property type="entry name" value="FAMILY PROTEIN, PUTATIVE-RELATED"/>
    <property type="match status" value="1"/>
</dbReference>
<accession>A0A2N1PIC4</accession>
<dbReference type="InterPro" id="IPR003646">
    <property type="entry name" value="SH3-like_bac-type"/>
</dbReference>
<dbReference type="Gene3D" id="2.30.30.40">
    <property type="entry name" value="SH3 Domains"/>
    <property type="match status" value="1"/>
</dbReference>
<gene>
    <name evidence="3" type="ORF">CVV64_20335</name>
</gene>
<evidence type="ECO:0000256" key="1">
    <source>
        <dbReference type="SAM" id="MobiDB-lite"/>
    </source>
</evidence>
<dbReference type="InterPro" id="IPR052354">
    <property type="entry name" value="Cell_Wall_Dynamics_Protein"/>
</dbReference>
<feature type="compositionally biased region" description="Basic and acidic residues" evidence="1">
    <location>
        <begin position="172"/>
        <end position="182"/>
    </location>
</feature>
<organism evidence="3 4">
    <name type="scientific">Candidatus Wallbacteria bacterium HGW-Wallbacteria-1</name>
    <dbReference type="NCBI Taxonomy" id="2013854"/>
    <lineage>
        <taxon>Bacteria</taxon>
        <taxon>Candidatus Walliibacteriota</taxon>
    </lineage>
</organism>
<feature type="domain" description="SH3b" evidence="2">
    <location>
        <begin position="67"/>
        <end position="135"/>
    </location>
</feature>
<dbReference type="AlphaFoldDB" id="A0A2N1PIC4"/>
<dbReference type="SMART" id="SM00287">
    <property type="entry name" value="SH3b"/>
    <property type="match status" value="1"/>
</dbReference>